<evidence type="ECO:0000256" key="6">
    <source>
        <dbReference type="ARBA" id="ARBA00023141"/>
    </source>
</evidence>
<dbReference type="EC" id="2.7.1.71" evidence="7"/>
<dbReference type="GO" id="GO:0000287">
    <property type="term" value="F:magnesium ion binding"/>
    <property type="evidence" value="ECO:0007669"/>
    <property type="project" value="UniProtKB-UniRule"/>
</dbReference>
<dbReference type="PANTHER" id="PTHR21087">
    <property type="entry name" value="SHIKIMATE KINASE"/>
    <property type="match status" value="1"/>
</dbReference>
<evidence type="ECO:0000256" key="2">
    <source>
        <dbReference type="ARBA" id="ARBA00022679"/>
    </source>
</evidence>
<evidence type="ECO:0000256" key="5">
    <source>
        <dbReference type="ARBA" id="ARBA00022840"/>
    </source>
</evidence>
<comment type="subcellular location">
    <subcellularLocation>
        <location evidence="7">Cytoplasm</location>
    </subcellularLocation>
</comment>
<keyword evidence="1 7" id="KW-0028">Amino-acid biosynthesis</keyword>
<feature type="binding site" evidence="7">
    <location>
        <position position="134"/>
    </location>
    <ligand>
        <name>substrate</name>
    </ligand>
</feature>
<feature type="binding site" evidence="7">
    <location>
        <position position="77"/>
    </location>
    <ligand>
        <name>substrate</name>
    </ligand>
</feature>
<comment type="cofactor">
    <cofactor evidence="7">
        <name>Mg(2+)</name>
        <dbReference type="ChEBI" id="CHEBI:18420"/>
    </cofactor>
    <text evidence="7">Binds 1 Mg(2+) ion per subunit.</text>
</comment>
<dbReference type="EMBL" id="CP018180">
    <property type="protein sequence ID" value="AUJ31579.1"/>
    <property type="molecule type" value="Genomic_DNA"/>
</dbReference>
<evidence type="ECO:0000313" key="8">
    <source>
        <dbReference type="EMBL" id="AUJ31579.1"/>
    </source>
</evidence>
<evidence type="ECO:0000313" key="9">
    <source>
        <dbReference type="Proteomes" id="UP000324497"/>
    </source>
</evidence>
<dbReference type="GO" id="GO:0005829">
    <property type="term" value="C:cytosol"/>
    <property type="evidence" value="ECO:0007669"/>
    <property type="project" value="TreeGrafter"/>
</dbReference>
<evidence type="ECO:0000256" key="4">
    <source>
        <dbReference type="ARBA" id="ARBA00022777"/>
    </source>
</evidence>
<keyword evidence="4 7" id="KW-0418">Kinase</keyword>
<dbReference type="GO" id="GO:0005524">
    <property type="term" value="F:ATP binding"/>
    <property type="evidence" value="ECO:0007669"/>
    <property type="project" value="UniProtKB-UniRule"/>
</dbReference>
<keyword evidence="2 7" id="KW-0808">Transferase</keyword>
<sequence>MRAVLVGFMGSGKTTIGQLLAKKLQVSHVDLDQIIVEFAGKSINDIFAQAGEQTFRRLEHELLQQQLAKDGILSTGGGTPMLDANLKLLQNSSAPIILLEASTQTITRRVKDEGGRPLVNRLTSSELANLKQSRDTLYYKCADWVVKTDQRTPQEIIAEILPKLVV</sequence>
<dbReference type="CDD" id="cd00464">
    <property type="entry name" value="SK"/>
    <property type="match status" value="1"/>
</dbReference>
<dbReference type="InterPro" id="IPR031322">
    <property type="entry name" value="Shikimate/glucono_kinase"/>
</dbReference>
<proteinExistence type="inferred from homology"/>
<dbReference type="UniPathway" id="UPA00053">
    <property type="reaction ID" value="UER00088"/>
</dbReference>
<comment type="similarity">
    <text evidence="7">Belongs to the shikimate kinase family.</text>
</comment>
<feature type="binding site" evidence="7">
    <location>
        <position position="32"/>
    </location>
    <ligand>
        <name>substrate</name>
    </ligand>
</feature>
<dbReference type="GO" id="GO:0009423">
    <property type="term" value="P:chorismate biosynthetic process"/>
    <property type="evidence" value="ECO:0007669"/>
    <property type="project" value="UniProtKB-UniRule"/>
</dbReference>
<keyword evidence="7" id="KW-0460">Magnesium</keyword>
<gene>
    <name evidence="7" type="primary">aroK</name>
    <name evidence="8" type="ORF">BSQ50_02800</name>
</gene>
<evidence type="ECO:0000256" key="3">
    <source>
        <dbReference type="ARBA" id="ARBA00022741"/>
    </source>
</evidence>
<keyword evidence="7" id="KW-0963">Cytoplasm</keyword>
<organism evidence="8 9">
    <name type="scientific">Liquorilactobacillus nagelii</name>
    <dbReference type="NCBI Taxonomy" id="82688"/>
    <lineage>
        <taxon>Bacteria</taxon>
        <taxon>Bacillati</taxon>
        <taxon>Bacillota</taxon>
        <taxon>Bacilli</taxon>
        <taxon>Lactobacillales</taxon>
        <taxon>Lactobacillaceae</taxon>
        <taxon>Liquorilactobacillus</taxon>
    </lineage>
</organism>
<evidence type="ECO:0000256" key="1">
    <source>
        <dbReference type="ARBA" id="ARBA00022605"/>
    </source>
</evidence>
<keyword evidence="7" id="KW-0479">Metal-binding</keyword>
<keyword evidence="9" id="KW-1185">Reference proteome</keyword>
<dbReference type="RefSeq" id="WP_148126331.1">
    <property type="nucleotide sequence ID" value="NZ_CP018180.1"/>
</dbReference>
<comment type="pathway">
    <text evidence="7">Metabolic intermediate biosynthesis; chorismate biosynthesis; chorismate from D-erythrose 4-phosphate and phosphoenolpyruvate: step 5/7.</text>
</comment>
<feature type="binding site" evidence="7">
    <location>
        <position position="116"/>
    </location>
    <ligand>
        <name>ATP</name>
        <dbReference type="ChEBI" id="CHEBI:30616"/>
    </ligand>
</feature>
<reference evidence="8 9" key="1">
    <citation type="submission" date="2016-11" db="EMBL/GenBank/DDBJ databases">
        <title>Interaction between Lactobacillus species and yeast in water kefir.</title>
        <authorList>
            <person name="Behr J."/>
            <person name="Xu D."/>
            <person name="Vogel R.F."/>
        </authorList>
    </citation>
    <scope>NUCLEOTIDE SEQUENCE [LARGE SCALE GENOMIC DNA]</scope>
    <source>
        <strain evidence="8 9">TMW 1.1827</strain>
    </source>
</reference>
<dbReference type="GO" id="GO:0008652">
    <property type="term" value="P:amino acid biosynthetic process"/>
    <property type="evidence" value="ECO:0007669"/>
    <property type="project" value="UniProtKB-KW"/>
</dbReference>
<dbReference type="AlphaFoldDB" id="A0A3S6QUZ4"/>
<feature type="binding site" evidence="7">
    <location>
        <position position="151"/>
    </location>
    <ligand>
        <name>ATP</name>
        <dbReference type="ChEBI" id="CHEBI:30616"/>
    </ligand>
</feature>
<protein>
    <recommendedName>
        <fullName evidence="7">Shikimate kinase</fullName>
        <shortName evidence="7">SK</shortName>
        <ecNumber evidence="7">2.7.1.71</ecNumber>
    </recommendedName>
</protein>
<dbReference type="Gene3D" id="3.40.50.300">
    <property type="entry name" value="P-loop containing nucleotide triphosphate hydrolases"/>
    <property type="match status" value="1"/>
</dbReference>
<dbReference type="Proteomes" id="UP000324497">
    <property type="component" value="Chromosome"/>
</dbReference>
<keyword evidence="3 7" id="KW-0547">Nucleotide-binding</keyword>
<dbReference type="SUPFAM" id="SSF52540">
    <property type="entry name" value="P-loop containing nucleoside triphosphate hydrolases"/>
    <property type="match status" value="1"/>
</dbReference>
<accession>A0A3S6QUZ4</accession>
<dbReference type="KEGG" id="lng:BSQ50_02800"/>
<comment type="catalytic activity">
    <reaction evidence="7">
        <text>shikimate + ATP = 3-phosphoshikimate + ADP + H(+)</text>
        <dbReference type="Rhea" id="RHEA:13121"/>
        <dbReference type="ChEBI" id="CHEBI:15378"/>
        <dbReference type="ChEBI" id="CHEBI:30616"/>
        <dbReference type="ChEBI" id="CHEBI:36208"/>
        <dbReference type="ChEBI" id="CHEBI:145989"/>
        <dbReference type="ChEBI" id="CHEBI:456216"/>
        <dbReference type="EC" id="2.7.1.71"/>
    </reaction>
</comment>
<dbReference type="InterPro" id="IPR027417">
    <property type="entry name" value="P-loop_NTPase"/>
</dbReference>
<dbReference type="Pfam" id="PF01202">
    <property type="entry name" value="SKI"/>
    <property type="match status" value="1"/>
</dbReference>
<dbReference type="PRINTS" id="PR01100">
    <property type="entry name" value="SHIKIMTKNASE"/>
</dbReference>
<feature type="binding site" evidence="7">
    <location>
        <position position="14"/>
    </location>
    <ligand>
        <name>Mg(2+)</name>
        <dbReference type="ChEBI" id="CHEBI:18420"/>
    </ligand>
</feature>
<keyword evidence="6 7" id="KW-0057">Aromatic amino acid biosynthesis</keyword>
<feature type="binding site" evidence="7">
    <location>
        <begin position="10"/>
        <end position="15"/>
    </location>
    <ligand>
        <name>ATP</name>
        <dbReference type="ChEBI" id="CHEBI:30616"/>
    </ligand>
</feature>
<comment type="subunit">
    <text evidence="7">Monomer.</text>
</comment>
<evidence type="ECO:0000256" key="7">
    <source>
        <dbReference type="HAMAP-Rule" id="MF_00109"/>
    </source>
</evidence>
<name>A0A3S6QUZ4_9LACO</name>
<dbReference type="PANTHER" id="PTHR21087:SF16">
    <property type="entry name" value="SHIKIMATE KINASE 1, CHLOROPLASTIC"/>
    <property type="match status" value="1"/>
</dbReference>
<dbReference type="GO" id="GO:0009073">
    <property type="term" value="P:aromatic amino acid family biosynthetic process"/>
    <property type="evidence" value="ECO:0007669"/>
    <property type="project" value="UniProtKB-KW"/>
</dbReference>
<dbReference type="InterPro" id="IPR000623">
    <property type="entry name" value="Shikimate_kinase/TSH1"/>
</dbReference>
<keyword evidence="5 7" id="KW-0067">ATP-binding</keyword>
<feature type="binding site" evidence="7">
    <location>
        <position position="56"/>
    </location>
    <ligand>
        <name>substrate</name>
    </ligand>
</feature>
<dbReference type="GO" id="GO:0004765">
    <property type="term" value="F:shikimate kinase activity"/>
    <property type="evidence" value="ECO:0007669"/>
    <property type="project" value="UniProtKB-UniRule"/>
</dbReference>
<dbReference type="HAMAP" id="MF_00109">
    <property type="entry name" value="Shikimate_kinase"/>
    <property type="match status" value="1"/>
</dbReference>
<comment type="function">
    <text evidence="7">Catalyzes the specific phosphorylation of the 3-hydroxyl group of shikimic acid using ATP as a cosubstrate.</text>
</comment>